<dbReference type="EMBL" id="PFSC01000055">
    <property type="protein sequence ID" value="PJC33070.1"/>
    <property type="molecule type" value="Genomic_DNA"/>
</dbReference>
<organism evidence="1 2">
    <name type="scientific">Candidatus Roizmanbacteria bacterium CG_4_9_14_0_2_um_filter_39_13</name>
    <dbReference type="NCBI Taxonomy" id="1974839"/>
    <lineage>
        <taxon>Bacteria</taxon>
        <taxon>Candidatus Roizmaniibacteriota</taxon>
    </lineage>
</organism>
<evidence type="ECO:0000313" key="1">
    <source>
        <dbReference type="EMBL" id="PJC33070.1"/>
    </source>
</evidence>
<reference evidence="2" key="1">
    <citation type="submission" date="2017-09" db="EMBL/GenBank/DDBJ databases">
        <title>Depth-based differentiation of microbial function through sediment-hosted aquifers and enrichment of novel symbionts in the deep terrestrial subsurface.</title>
        <authorList>
            <person name="Probst A.J."/>
            <person name="Ladd B."/>
            <person name="Jarett J.K."/>
            <person name="Geller-Mcgrath D.E."/>
            <person name="Sieber C.M.K."/>
            <person name="Emerson J.B."/>
            <person name="Anantharaman K."/>
            <person name="Thomas B.C."/>
            <person name="Malmstrom R."/>
            <person name="Stieglmeier M."/>
            <person name="Klingl A."/>
            <person name="Woyke T."/>
            <person name="Ryan C.M."/>
            <person name="Banfield J.F."/>
        </authorList>
    </citation>
    <scope>NUCLEOTIDE SEQUENCE [LARGE SCALE GENOMIC DNA]</scope>
</reference>
<accession>A0A2M8F1D9</accession>
<dbReference type="AlphaFoldDB" id="A0A2M8F1D9"/>
<comment type="caution">
    <text evidence="1">The sequence shown here is derived from an EMBL/GenBank/DDBJ whole genome shotgun (WGS) entry which is preliminary data.</text>
</comment>
<protein>
    <submittedName>
        <fullName evidence="1">Uncharacterized protein</fullName>
    </submittedName>
</protein>
<proteinExistence type="predicted"/>
<evidence type="ECO:0000313" key="2">
    <source>
        <dbReference type="Proteomes" id="UP000231383"/>
    </source>
</evidence>
<name>A0A2M8F1D9_9BACT</name>
<sequence length="463" mass="53907">MKNNMLKQTQINYMVTLEEPRLLEYLKNRDLSELLSIQSDLKKHLNFGENLSPKNKNDIASTLVYIEAIINGLSQAEDINPDEEFINISQFKPLSSNELIETLGLTIKKDEINRLLTFLAHLSAYTEESQLNISFNAPSSSGKSYIPMEISRLFPEKDVIQVAYCSPTAFFHSHGTFNKEKQGYIVDLSKKILIFLDQPHTMLLQHLRPMLSHDKKEIQLKITDKSQKQGLKTKNIYLIGYPSVIFCTAGLTIDEQEATRFLLLSPEINQEKLREGILEKIKKDSDRSSYLYNLEINSERKLLKDRIRAIKQESITEINIVNPQLVEHMFMKRIKKFKPKHQRDIGRITSLVKIFALLNIWFREREEGALIANDEDIKDAFEIYDKISESQELNLPPYVFNLYKDIIVTLYKEKNNNELDSSPRGATRQEILKKHYQVYGRYLPDWQFRQQILPMLETSGLIT</sequence>
<gene>
    <name evidence="1" type="ORF">CO051_02190</name>
</gene>
<dbReference type="Proteomes" id="UP000231383">
    <property type="component" value="Unassembled WGS sequence"/>
</dbReference>